<keyword evidence="2" id="KW-1185">Reference proteome</keyword>
<protein>
    <submittedName>
        <fullName evidence="1">Uncharacterized protein</fullName>
    </submittedName>
</protein>
<evidence type="ECO:0000313" key="2">
    <source>
        <dbReference type="Proteomes" id="UP000692954"/>
    </source>
</evidence>
<dbReference type="EMBL" id="CAJJDN010000097">
    <property type="protein sequence ID" value="CAD8111029.1"/>
    <property type="molecule type" value="Genomic_DNA"/>
</dbReference>
<dbReference type="AlphaFoldDB" id="A0A8S1Q6A3"/>
<dbReference type="OrthoDB" id="10374724at2759"/>
<accession>A0A8S1Q6A3</accession>
<gene>
    <name evidence="1" type="ORF">PSON_ATCC_30995.1.T0970084</name>
</gene>
<dbReference type="Proteomes" id="UP000692954">
    <property type="component" value="Unassembled WGS sequence"/>
</dbReference>
<evidence type="ECO:0000313" key="1">
    <source>
        <dbReference type="EMBL" id="CAD8111029.1"/>
    </source>
</evidence>
<reference evidence="1" key="1">
    <citation type="submission" date="2021-01" db="EMBL/GenBank/DDBJ databases">
        <authorList>
            <consortium name="Genoscope - CEA"/>
            <person name="William W."/>
        </authorList>
    </citation>
    <scope>NUCLEOTIDE SEQUENCE</scope>
</reference>
<proteinExistence type="predicted"/>
<organism evidence="1 2">
    <name type="scientific">Paramecium sonneborni</name>
    <dbReference type="NCBI Taxonomy" id="65129"/>
    <lineage>
        <taxon>Eukaryota</taxon>
        <taxon>Sar</taxon>
        <taxon>Alveolata</taxon>
        <taxon>Ciliophora</taxon>
        <taxon>Intramacronucleata</taxon>
        <taxon>Oligohymenophorea</taxon>
        <taxon>Peniculida</taxon>
        <taxon>Parameciidae</taxon>
        <taxon>Paramecium</taxon>
    </lineage>
</organism>
<sequence>MKFINSIQTPKSEQQQIILPNIRIRSNTMHQNKQKANYQKQISLNNEPQKDSSHQLNTSRINNIFQMEVMRKKFEQLKVSLSHSTQEDVKLLSQTKRQYQKSKQKTQCDESIQRINEYQLFKRKIDENIKKELKQIQESRQKFMRCVMDTRQRNRSLQIYGDDLTPVINKEKAILQIQKDQKAQQDLLDTIRKQYTQRSPMGNAYCGIKALNKKSQQKVIRRMN</sequence>
<comment type="caution">
    <text evidence="1">The sequence shown here is derived from an EMBL/GenBank/DDBJ whole genome shotgun (WGS) entry which is preliminary data.</text>
</comment>
<name>A0A8S1Q6A3_9CILI</name>